<dbReference type="CDD" id="cd06173">
    <property type="entry name" value="MFS_MefA_like"/>
    <property type="match status" value="1"/>
</dbReference>
<dbReference type="PANTHER" id="PTHR43266">
    <property type="entry name" value="MACROLIDE-EFFLUX PROTEIN"/>
    <property type="match status" value="1"/>
</dbReference>
<evidence type="ECO:0000256" key="3">
    <source>
        <dbReference type="ARBA" id="ARBA00022475"/>
    </source>
</evidence>
<dbReference type="RefSeq" id="WP_021295914.1">
    <property type="nucleotide sequence ID" value="NZ_AURB01000112.1"/>
</dbReference>
<reference evidence="8" key="1">
    <citation type="journal article" date="2022" name="G3 (Bethesda)">
        <title>Unveiling the complete genome sequence of Alicyclobacillus acidoterrestris DSM 3922T, a taint-producing strain.</title>
        <authorList>
            <person name="Leonardo I.C."/>
            <person name="Barreto Crespo M.T."/>
            <person name="Gaspar F.B."/>
        </authorList>
    </citation>
    <scope>NUCLEOTIDE SEQUENCE [LARGE SCALE GENOMIC DNA]</scope>
    <source>
        <strain evidence="8">DSM 3922</strain>
    </source>
</reference>
<dbReference type="PROSITE" id="PS50850">
    <property type="entry name" value="MFS"/>
    <property type="match status" value="1"/>
</dbReference>
<dbReference type="STRING" id="1356854.N007_00885"/>
<dbReference type="Proteomes" id="UP000829401">
    <property type="component" value="Chromosome"/>
</dbReference>
<keyword evidence="2" id="KW-0813">Transport</keyword>
<keyword evidence="4" id="KW-0812">Transmembrane</keyword>
<keyword evidence="5" id="KW-1133">Transmembrane helix</keyword>
<dbReference type="InterPro" id="IPR011701">
    <property type="entry name" value="MFS"/>
</dbReference>
<protein>
    <submittedName>
        <fullName evidence="7">MFS transporter</fullName>
    </submittedName>
</protein>
<dbReference type="eggNOG" id="COG2814">
    <property type="taxonomic scope" value="Bacteria"/>
</dbReference>
<organism evidence="7 8">
    <name type="scientific">Alicyclobacillus acidoterrestris (strain ATCC 49025 / DSM 3922 / CIP 106132 / NCIMB 13137 / GD3B)</name>
    <dbReference type="NCBI Taxonomy" id="1356854"/>
    <lineage>
        <taxon>Bacteria</taxon>
        <taxon>Bacillati</taxon>
        <taxon>Bacillota</taxon>
        <taxon>Bacilli</taxon>
        <taxon>Bacillales</taxon>
        <taxon>Alicyclobacillaceae</taxon>
        <taxon>Alicyclobacillus</taxon>
    </lineage>
</organism>
<dbReference type="OrthoDB" id="9775268at2"/>
<accession>T0BW26</accession>
<dbReference type="EMBL" id="CP080467">
    <property type="protein sequence ID" value="UNO50384.1"/>
    <property type="molecule type" value="Genomic_DNA"/>
</dbReference>
<dbReference type="SUPFAM" id="SSF103473">
    <property type="entry name" value="MFS general substrate transporter"/>
    <property type="match status" value="1"/>
</dbReference>
<gene>
    <name evidence="7" type="ORF">K1I37_07895</name>
</gene>
<dbReference type="Gene3D" id="1.20.1250.20">
    <property type="entry name" value="MFS general substrate transporter like domains"/>
    <property type="match status" value="1"/>
</dbReference>
<evidence type="ECO:0000256" key="4">
    <source>
        <dbReference type="ARBA" id="ARBA00022692"/>
    </source>
</evidence>
<sequence length="425" mass="45890">MEPTVAASEEYRRAVQHTGLLAPIRSSRNFTALWLGQTLSQFGDSVLWVTLPLAVFHTANSNATLQLGIIMGLFMLPQVVLLLFTGLLADRISRIRTMMTTDIIRCLLVATLAVLYMSGLMDTRVLAFFVLAYGVMEAVFNPAYSGARQQVFTPDIRNAAISLTQISMQTARLVGPALGGLIVGFISPAAGFGLDALMLLASVISLTFLRLPPIRRKSTSSHGVKDAVADLFGGYRELRKHPWLFITILAFAFLSIASAGLTSILVPWVVKVHLQLSDISYGLVSSAAGVGAVLAAAVYGRKKSWRHRAYIAYGGLAIEAVTLFFLSLVDTTPMLMVLMAIANAGSMLFGVVWEGSMQELVDPEAYGRAASLDYFGSWVLLPVGNVLTGWLAAKVGGIHAVWAESAFMLLIVLITMSVPAVRKFD</sequence>
<evidence type="ECO:0000256" key="6">
    <source>
        <dbReference type="ARBA" id="ARBA00023136"/>
    </source>
</evidence>
<dbReference type="Pfam" id="PF07690">
    <property type="entry name" value="MFS_1"/>
    <property type="match status" value="1"/>
</dbReference>
<keyword evidence="8" id="KW-1185">Reference proteome</keyword>
<dbReference type="KEGG" id="aaco:K1I37_07895"/>
<dbReference type="GO" id="GO:0022857">
    <property type="term" value="F:transmembrane transporter activity"/>
    <property type="evidence" value="ECO:0007669"/>
    <property type="project" value="InterPro"/>
</dbReference>
<evidence type="ECO:0000256" key="2">
    <source>
        <dbReference type="ARBA" id="ARBA00022448"/>
    </source>
</evidence>
<dbReference type="InterPro" id="IPR020846">
    <property type="entry name" value="MFS_dom"/>
</dbReference>
<dbReference type="GO" id="GO:0005886">
    <property type="term" value="C:plasma membrane"/>
    <property type="evidence" value="ECO:0007669"/>
    <property type="project" value="UniProtKB-SubCell"/>
</dbReference>
<evidence type="ECO:0000313" key="8">
    <source>
        <dbReference type="Proteomes" id="UP000829401"/>
    </source>
</evidence>
<name>T0BW26_ALIAG</name>
<dbReference type="PANTHER" id="PTHR43266:SF2">
    <property type="entry name" value="MAJOR FACILITATOR SUPERFAMILY (MFS) PROFILE DOMAIN-CONTAINING PROTEIN"/>
    <property type="match status" value="1"/>
</dbReference>
<evidence type="ECO:0000256" key="1">
    <source>
        <dbReference type="ARBA" id="ARBA00004651"/>
    </source>
</evidence>
<accession>A0A9E6ZR65</accession>
<evidence type="ECO:0000256" key="5">
    <source>
        <dbReference type="ARBA" id="ARBA00022989"/>
    </source>
</evidence>
<comment type="subcellular location">
    <subcellularLocation>
        <location evidence="1">Cell membrane</location>
        <topology evidence="1">Multi-pass membrane protein</topology>
    </subcellularLocation>
</comment>
<evidence type="ECO:0000313" key="7">
    <source>
        <dbReference type="EMBL" id="UNO50384.1"/>
    </source>
</evidence>
<proteinExistence type="predicted"/>
<keyword evidence="3" id="KW-1003">Cell membrane</keyword>
<keyword evidence="6" id="KW-0472">Membrane</keyword>
<dbReference type="InterPro" id="IPR036259">
    <property type="entry name" value="MFS_trans_sf"/>
</dbReference>
<dbReference type="AlphaFoldDB" id="T0BW26"/>